<gene>
    <name evidence="1" type="ORF">F2Q70_00020596</name>
</gene>
<sequence length="152" mass="16653">MPKLDEWTEKLEVARYMRSGRGGKYLACTRWNGQALDVAMHSTEACGLTCGRRGVSLHGARPCIYTGRGRGVTFHPTTLSHFNTSRTLQILENSYSADFESAPGEGSVQQKISRVKISSEVGQLEKFGKGFGSQKSGSRYLEVGSWQEAGSN</sequence>
<protein>
    <submittedName>
        <fullName evidence="1">Uncharacterized protein</fullName>
    </submittedName>
</protein>
<organism evidence="1">
    <name type="scientific">Brassica cretica</name>
    <name type="common">Mustard</name>
    <dbReference type="NCBI Taxonomy" id="69181"/>
    <lineage>
        <taxon>Eukaryota</taxon>
        <taxon>Viridiplantae</taxon>
        <taxon>Streptophyta</taxon>
        <taxon>Embryophyta</taxon>
        <taxon>Tracheophyta</taxon>
        <taxon>Spermatophyta</taxon>
        <taxon>Magnoliopsida</taxon>
        <taxon>eudicotyledons</taxon>
        <taxon>Gunneridae</taxon>
        <taxon>Pentapetalae</taxon>
        <taxon>rosids</taxon>
        <taxon>malvids</taxon>
        <taxon>Brassicales</taxon>
        <taxon>Brassicaceae</taxon>
        <taxon>Brassiceae</taxon>
        <taxon>Brassica</taxon>
    </lineage>
</organism>
<name>A0A8S9GQB0_BRACR</name>
<reference evidence="1" key="1">
    <citation type="submission" date="2019-12" db="EMBL/GenBank/DDBJ databases">
        <title>Genome sequencing and annotation of Brassica cretica.</title>
        <authorList>
            <person name="Studholme D.J."/>
            <person name="Sarris P.F."/>
        </authorList>
    </citation>
    <scope>NUCLEOTIDE SEQUENCE</scope>
    <source>
        <strain evidence="1">PFS-102/07</strain>
        <tissue evidence="1">Leaf</tissue>
    </source>
</reference>
<comment type="caution">
    <text evidence="1">The sequence shown here is derived from an EMBL/GenBank/DDBJ whole genome shotgun (WGS) entry which is preliminary data.</text>
</comment>
<dbReference type="EMBL" id="QGKY02001925">
    <property type="protein sequence ID" value="KAF2548445.1"/>
    <property type="molecule type" value="Genomic_DNA"/>
</dbReference>
<accession>A0A8S9GQB0</accession>
<proteinExistence type="predicted"/>
<evidence type="ECO:0000313" key="1">
    <source>
        <dbReference type="EMBL" id="KAF2548445.1"/>
    </source>
</evidence>
<dbReference type="AlphaFoldDB" id="A0A8S9GQB0"/>